<dbReference type="Pfam" id="PF03547">
    <property type="entry name" value="Mem_trans"/>
    <property type="match status" value="1"/>
</dbReference>
<dbReference type="AlphaFoldDB" id="A0A7J6LSV0"/>
<evidence type="ECO:0000256" key="7">
    <source>
        <dbReference type="SAM" id="Phobius"/>
    </source>
</evidence>
<reference evidence="8 9" key="1">
    <citation type="submission" date="2020-04" db="EMBL/GenBank/DDBJ databases">
        <title>Perkinsus olseni comparative genomics.</title>
        <authorList>
            <person name="Bogema D.R."/>
        </authorList>
    </citation>
    <scope>NUCLEOTIDE SEQUENCE [LARGE SCALE GENOMIC DNA]</scope>
    <source>
        <strain evidence="8">ATCC PRA-179</strain>
    </source>
</reference>
<evidence type="ECO:0000256" key="1">
    <source>
        <dbReference type="ARBA" id="ARBA00004141"/>
    </source>
</evidence>
<feature type="transmembrane region" description="Helical" evidence="7">
    <location>
        <begin position="51"/>
        <end position="71"/>
    </location>
</feature>
<protein>
    <submittedName>
        <fullName evidence="8">Uncharacterized protein</fullName>
    </submittedName>
</protein>
<feature type="transmembrane region" description="Helical" evidence="7">
    <location>
        <begin position="281"/>
        <end position="305"/>
    </location>
</feature>
<accession>A0A7J6LSV0</accession>
<feature type="transmembrane region" description="Helical" evidence="7">
    <location>
        <begin position="114"/>
        <end position="134"/>
    </location>
</feature>
<feature type="transmembrane region" description="Helical" evidence="7">
    <location>
        <begin position="317"/>
        <end position="339"/>
    </location>
</feature>
<feature type="transmembrane region" description="Helical" evidence="7">
    <location>
        <begin position="83"/>
        <end position="102"/>
    </location>
</feature>
<gene>
    <name evidence="8" type="ORF">FOZ61_002520</name>
</gene>
<proteinExistence type="predicted"/>
<evidence type="ECO:0000256" key="4">
    <source>
        <dbReference type="ARBA" id="ARBA00022692"/>
    </source>
</evidence>
<evidence type="ECO:0000313" key="8">
    <source>
        <dbReference type="EMBL" id="KAF4662382.1"/>
    </source>
</evidence>
<evidence type="ECO:0000313" key="9">
    <source>
        <dbReference type="Proteomes" id="UP000570595"/>
    </source>
</evidence>
<comment type="caution">
    <text evidence="8">The sequence shown here is derived from an EMBL/GenBank/DDBJ whole genome shotgun (WGS) entry which is preliminary data.</text>
</comment>
<name>A0A7J6LSV0_PEROL</name>
<feature type="transmembrane region" description="Helical" evidence="7">
    <location>
        <begin position="345"/>
        <end position="367"/>
    </location>
</feature>
<keyword evidence="2" id="KW-0813">Transport</keyword>
<evidence type="ECO:0000256" key="5">
    <source>
        <dbReference type="ARBA" id="ARBA00022989"/>
    </source>
</evidence>
<keyword evidence="3" id="KW-1003">Cell membrane</keyword>
<evidence type="ECO:0000256" key="6">
    <source>
        <dbReference type="ARBA" id="ARBA00023136"/>
    </source>
</evidence>
<keyword evidence="6 7" id="KW-0472">Membrane</keyword>
<feature type="transmembrane region" description="Helical" evidence="7">
    <location>
        <begin position="251"/>
        <end position="275"/>
    </location>
</feature>
<evidence type="ECO:0000256" key="3">
    <source>
        <dbReference type="ARBA" id="ARBA00022475"/>
    </source>
</evidence>
<dbReference type="OrthoDB" id="421948at2759"/>
<dbReference type="GO" id="GO:0055085">
    <property type="term" value="P:transmembrane transport"/>
    <property type="evidence" value="ECO:0007669"/>
    <property type="project" value="InterPro"/>
</dbReference>
<dbReference type="PANTHER" id="PTHR36838">
    <property type="entry name" value="AUXIN EFFLUX CARRIER FAMILY PROTEIN"/>
    <property type="match status" value="1"/>
</dbReference>
<dbReference type="GO" id="GO:0016020">
    <property type="term" value="C:membrane"/>
    <property type="evidence" value="ECO:0007669"/>
    <property type="project" value="UniProtKB-SubCell"/>
</dbReference>
<feature type="transmembrane region" description="Helical" evidence="7">
    <location>
        <begin position="379"/>
        <end position="397"/>
    </location>
</feature>
<organism evidence="8 9">
    <name type="scientific">Perkinsus olseni</name>
    <name type="common">Perkinsus atlanticus</name>
    <dbReference type="NCBI Taxonomy" id="32597"/>
    <lineage>
        <taxon>Eukaryota</taxon>
        <taxon>Sar</taxon>
        <taxon>Alveolata</taxon>
        <taxon>Perkinsozoa</taxon>
        <taxon>Perkinsea</taxon>
        <taxon>Perkinsida</taxon>
        <taxon>Perkinsidae</taxon>
        <taxon>Perkinsus</taxon>
    </lineage>
</organism>
<sequence>MMPLQAGMKFYPKEEWLEDLDADFIQPPPPPVFAVPRNVLLTGGAPHSDTFWQSPLVTLITILALGLWLQLHCPVWHEDHSTALRKVTFNILLPCYVLQSMWGASPIDTTLLPVAAYSFATHTVMAVVTAMLFLRVADRQIRGWLCMSAQGALLSFLYPRLAADSRFGERSVAACLLWDIGGNVWICQGLLWATAAYFAPRGGDRSVLPELDDDSLHAMREMRSDKVGDALQHTDLPPLRKRRSTVSWRPIVLSVLVQPILPAFVLGLLCNLYSVASPQPVAASLHTLGMAFKPCLYLLLGVYSAKIQPSDVHAMRMVTAAVCVRLMLMGVVASLLWMWLPMGPLPRATLVLAVLSPASTMIMYLCAQFGYPDRFVSMSALLSIVSVFISFMIQHLIMELY</sequence>
<dbReference type="InterPro" id="IPR004776">
    <property type="entry name" value="Mem_transp_PIN-like"/>
</dbReference>
<dbReference type="PANTHER" id="PTHR36838:SF3">
    <property type="entry name" value="TRANSPORTER AUXIN EFFLUX CARRIER EC FAMILY"/>
    <property type="match status" value="1"/>
</dbReference>
<evidence type="ECO:0000256" key="2">
    <source>
        <dbReference type="ARBA" id="ARBA00022448"/>
    </source>
</evidence>
<keyword evidence="4 7" id="KW-0812">Transmembrane</keyword>
<dbReference type="EMBL" id="JABAHT010000170">
    <property type="protein sequence ID" value="KAF4662382.1"/>
    <property type="molecule type" value="Genomic_DNA"/>
</dbReference>
<comment type="subcellular location">
    <subcellularLocation>
        <location evidence="1">Membrane</location>
        <topology evidence="1">Multi-pass membrane protein</topology>
    </subcellularLocation>
</comment>
<keyword evidence="5 7" id="KW-1133">Transmembrane helix</keyword>
<dbReference type="Proteomes" id="UP000570595">
    <property type="component" value="Unassembled WGS sequence"/>
</dbReference>